<protein>
    <recommendedName>
        <fullName evidence="2">Outer membrane protein beta-barrel domain-containing protein</fullName>
    </recommendedName>
</protein>
<dbReference type="EMBL" id="AMCI01003094">
    <property type="protein sequence ID" value="EJX01115.1"/>
    <property type="molecule type" value="Genomic_DNA"/>
</dbReference>
<organism evidence="1">
    <name type="scientific">gut metagenome</name>
    <dbReference type="NCBI Taxonomy" id="749906"/>
    <lineage>
        <taxon>unclassified sequences</taxon>
        <taxon>metagenomes</taxon>
        <taxon>organismal metagenomes</taxon>
    </lineage>
</organism>
<dbReference type="SUPFAM" id="SSF56935">
    <property type="entry name" value="Porins"/>
    <property type="match status" value="1"/>
</dbReference>
<gene>
    <name evidence="1" type="ORF">EVA_10779</name>
</gene>
<name>J9GMQ2_9ZZZZ</name>
<dbReference type="Gene3D" id="2.40.160.60">
    <property type="entry name" value="Outer membrane protein transport protein (OMPP1/FadL/TodX)"/>
    <property type="match status" value="1"/>
</dbReference>
<evidence type="ECO:0008006" key="2">
    <source>
        <dbReference type="Google" id="ProtNLM"/>
    </source>
</evidence>
<reference evidence="1" key="1">
    <citation type="journal article" date="2012" name="PLoS ONE">
        <title>Gene sets for utilization of primary and secondary nutrition supplies in the distal gut of endangered iberian lynx.</title>
        <authorList>
            <person name="Alcaide M."/>
            <person name="Messina E."/>
            <person name="Richter M."/>
            <person name="Bargiela R."/>
            <person name="Peplies J."/>
            <person name="Huws S.A."/>
            <person name="Newbold C.J."/>
            <person name="Golyshin P.N."/>
            <person name="Simon M.A."/>
            <person name="Lopez G."/>
            <person name="Yakimov M.M."/>
            <person name="Ferrer M."/>
        </authorList>
    </citation>
    <scope>NUCLEOTIDE SEQUENCE</scope>
</reference>
<dbReference type="AlphaFoldDB" id="J9GMQ2"/>
<proteinExistence type="predicted"/>
<evidence type="ECO:0000313" key="1">
    <source>
        <dbReference type="EMBL" id="EJX01115.1"/>
    </source>
</evidence>
<accession>J9GMQ2</accession>
<sequence length="241" mass="27588">MYSNINSTRQAYETDIRTYKADFGLQYVQPLDKKNTLTLGLTYGLGHDIKRDAYYYNQKVVTGSSASGDTLVCRNAFQLPHTLGAGITWTHDNSLRVGVDYSFQKWADMKFPMVVENAAGALDYVGRKDLFTDLHKISLGMEYVKNPEGLRWRQRVRYRAGFSYQTPYTKIGGVDGPQHFLASVGVALPITNMHNSRSLINFSAQYERVKPKMAGMITENYIRFSIGLTFNERWFMKWKAE</sequence>
<comment type="caution">
    <text evidence="1">The sequence shown here is derived from an EMBL/GenBank/DDBJ whole genome shotgun (WGS) entry which is preliminary data.</text>
</comment>